<feature type="transmembrane region" description="Helical" evidence="7">
    <location>
        <begin position="700"/>
        <end position="722"/>
    </location>
</feature>
<dbReference type="InterPro" id="IPR001516">
    <property type="entry name" value="Proton_antipo_N"/>
</dbReference>
<feature type="transmembrane region" description="Helical" evidence="7">
    <location>
        <begin position="90"/>
        <end position="110"/>
    </location>
</feature>
<comment type="caution">
    <text evidence="10">The sequence shown here is derived from an EMBL/GenBank/DDBJ whole genome shotgun (WGS) entry which is preliminary data.</text>
</comment>
<evidence type="ECO:0000256" key="4">
    <source>
        <dbReference type="ARBA" id="ARBA00023136"/>
    </source>
</evidence>
<accession>A0ABU9LC91</accession>
<sequence length="723" mass="78811">MEITLSKSLLIAVVLAPLVGSIIAGLFGRQVGRKGAQFATILGVAVSCALSCWTLYQLVGQGASPFNQNLYTFFEVGHYSAHVGFMVDRLTAMMMVVVTFVSLLVHIYTIGYMADDPGYQRFFSYISLFTFSMLSLVMSNNFLQLFFGWEAVGLVSYLLIGFWFKRPTAVFANMKAFLVNRVGDFGFILGIAGVLLWFGTLDYASVFANATAVLGSDAAGGLAQVQLFQGHAWNVSTIICVCLFIGAMGKSAQVPLHVWLPDSMEGPTPISALIHAATMVTAGIFMVARMSPLFELSQTALNFVLVVGATTAFFTGLIGIVQNDIKRVVAYSTLSQLGYMTVALGVSAYSAAVFHLMTHAFFKALLFLAAGSVIIGMHHEQDMRKMGGLRKYMPITYWTSVIGTLALVGTPFFAGFYSKDTIIEAAQHHAHTSHGWIATYGYWAVLGGVLITSFYSFRLLFLTFHGQERFRDAHAHDVHAHHDSAHTDAEAQAHAHDAHDAHAHDDHHGHHGAHEPHESPWVVTVPLILLAIPSIAIGFFTIGPMLFGTDWAGHHAAAAIKGQAVSFFTGIVDFYDPARDTVGALAEEFHGPVAFALHGLTQPPFFLTLAGFALAWILYLWKPELAAKARKTFSVPVWILENKYGFDKLWIGGFAGGGVRLGKVSRAVDTHVVDGVMVNGTARVIDLAANLLRRTQSGFLYHYAFAMIVGLIALLGVLMHFWR</sequence>
<feature type="transmembrane region" description="Helical" evidence="7">
    <location>
        <begin position="604"/>
        <end position="621"/>
    </location>
</feature>
<feature type="transmembrane region" description="Helical" evidence="7">
    <location>
        <begin position="395"/>
        <end position="417"/>
    </location>
</feature>
<feature type="transmembrane region" description="Helical" evidence="7">
    <location>
        <begin position="39"/>
        <end position="59"/>
    </location>
</feature>
<evidence type="ECO:0000259" key="8">
    <source>
        <dbReference type="Pfam" id="PF00361"/>
    </source>
</evidence>
<feature type="transmembrane region" description="Helical" evidence="7">
    <location>
        <begin position="328"/>
        <end position="350"/>
    </location>
</feature>
<keyword evidence="4 7" id="KW-0472">Membrane</keyword>
<feature type="transmembrane region" description="Helical" evidence="7">
    <location>
        <begin position="521"/>
        <end position="542"/>
    </location>
</feature>
<feature type="transmembrane region" description="Helical" evidence="7">
    <location>
        <begin position="122"/>
        <end position="139"/>
    </location>
</feature>
<dbReference type="PRINTS" id="PR01435">
    <property type="entry name" value="NPOXDRDTASE5"/>
</dbReference>
<keyword evidence="3 7" id="KW-1133">Transmembrane helix</keyword>
<dbReference type="Proteomes" id="UP001486626">
    <property type="component" value="Unassembled WGS sequence"/>
</dbReference>
<keyword evidence="11" id="KW-1185">Reference proteome</keyword>
<evidence type="ECO:0000256" key="1">
    <source>
        <dbReference type="ARBA" id="ARBA00004127"/>
    </source>
</evidence>
<dbReference type="EMBL" id="JAQJCQ010000010">
    <property type="protein sequence ID" value="MEL4892350.1"/>
    <property type="molecule type" value="Genomic_DNA"/>
</dbReference>
<evidence type="ECO:0000256" key="7">
    <source>
        <dbReference type="SAM" id="Phobius"/>
    </source>
</evidence>
<evidence type="ECO:0000256" key="2">
    <source>
        <dbReference type="ARBA" id="ARBA00022692"/>
    </source>
</evidence>
<evidence type="ECO:0000256" key="6">
    <source>
        <dbReference type="SAM" id="MobiDB-lite"/>
    </source>
</evidence>
<dbReference type="PRINTS" id="PR01434">
    <property type="entry name" value="NADHDHGNASE5"/>
</dbReference>
<feature type="transmembrane region" description="Helical" evidence="7">
    <location>
        <begin position="300"/>
        <end position="321"/>
    </location>
</feature>
<dbReference type="PANTHER" id="PTHR42829">
    <property type="entry name" value="NADH-UBIQUINONE OXIDOREDUCTASE CHAIN 5"/>
    <property type="match status" value="1"/>
</dbReference>
<reference evidence="10 11" key="1">
    <citation type="journal article" date="2024" name="FEMS Microbiol. Lett.">
        <title>Xanthomonas protegens sp. nov., a novel rice seed-associated bacterium, provides in vivo protection against X. oryzae pv. oryzae, the bacterial leaf blight pathogen.</title>
        <authorList>
            <person name="Rana R."/>
            <person name="Sharma A."/>
            <person name="Madhavan V.N."/>
            <person name="Korpole S."/>
            <person name="Sonti R.V."/>
            <person name="Patel H.K."/>
            <person name="Patil P.B."/>
        </authorList>
    </citation>
    <scope>NUCLEOTIDE SEQUENCE [LARGE SCALE GENOMIC DNA]</scope>
    <source>
        <strain evidence="10 11">PPL118</strain>
    </source>
</reference>
<evidence type="ECO:0000313" key="11">
    <source>
        <dbReference type="Proteomes" id="UP001486626"/>
    </source>
</evidence>
<feature type="transmembrane region" description="Helical" evidence="7">
    <location>
        <begin position="437"/>
        <end position="461"/>
    </location>
</feature>
<dbReference type="Pfam" id="PF00361">
    <property type="entry name" value="Proton_antipo_M"/>
    <property type="match status" value="1"/>
</dbReference>
<dbReference type="Gene3D" id="1.20.5.2700">
    <property type="match status" value="1"/>
</dbReference>
<feature type="transmembrane region" description="Helical" evidence="7">
    <location>
        <begin position="6"/>
        <end position="27"/>
    </location>
</feature>
<organism evidence="10 11">
    <name type="scientific">Xanthomonas protegens</name>
    <dbReference type="NCBI Taxonomy" id="3380705"/>
    <lineage>
        <taxon>Bacteria</taxon>
        <taxon>Pseudomonadati</taxon>
        <taxon>Pseudomonadota</taxon>
        <taxon>Gammaproteobacteria</taxon>
        <taxon>Lysobacterales</taxon>
        <taxon>Lysobacteraceae</taxon>
        <taxon>Xanthomonas</taxon>
    </lineage>
</organism>
<dbReference type="NCBIfam" id="TIGR01974">
    <property type="entry name" value="NDH_I_L"/>
    <property type="match status" value="1"/>
</dbReference>
<evidence type="ECO:0000256" key="5">
    <source>
        <dbReference type="RuleBase" id="RU000320"/>
    </source>
</evidence>
<dbReference type="RefSeq" id="WP_043092567.1">
    <property type="nucleotide sequence ID" value="NZ_JAQJCQ010000010.1"/>
</dbReference>
<name>A0ABU9LC91_9XANT</name>
<dbReference type="Pfam" id="PF00662">
    <property type="entry name" value="Proton_antipo_N"/>
    <property type="match status" value="1"/>
</dbReference>
<evidence type="ECO:0000313" key="10">
    <source>
        <dbReference type="EMBL" id="MEL4892350.1"/>
    </source>
</evidence>
<dbReference type="InterPro" id="IPR001750">
    <property type="entry name" value="ND/Mrp_TM"/>
</dbReference>
<feature type="transmembrane region" description="Helical" evidence="7">
    <location>
        <begin position="176"/>
        <end position="198"/>
    </location>
</feature>
<feature type="domain" description="NADH-Ubiquinone oxidoreductase (complex I) chain 5 N-terminal" evidence="9">
    <location>
        <begin position="74"/>
        <end position="123"/>
    </location>
</feature>
<feature type="transmembrane region" description="Helical" evidence="7">
    <location>
        <begin position="145"/>
        <end position="164"/>
    </location>
</feature>
<dbReference type="NCBIfam" id="NF005141">
    <property type="entry name" value="PRK06590.1"/>
    <property type="match status" value="1"/>
</dbReference>
<feature type="transmembrane region" description="Helical" evidence="7">
    <location>
        <begin position="231"/>
        <end position="249"/>
    </location>
</feature>
<dbReference type="PANTHER" id="PTHR42829:SF2">
    <property type="entry name" value="NADH-UBIQUINONE OXIDOREDUCTASE CHAIN 5"/>
    <property type="match status" value="1"/>
</dbReference>
<feature type="transmembrane region" description="Helical" evidence="7">
    <location>
        <begin position="356"/>
        <end position="375"/>
    </location>
</feature>
<protein>
    <submittedName>
        <fullName evidence="10">NADH-quinone oxidoreductase subunit L</fullName>
    </submittedName>
</protein>
<feature type="transmembrane region" description="Helical" evidence="7">
    <location>
        <begin position="270"/>
        <end position="288"/>
    </location>
</feature>
<feature type="domain" description="NADH:quinone oxidoreductase/Mrp antiporter transmembrane" evidence="8">
    <location>
        <begin position="139"/>
        <end position="428"/>
    </location>
</feature>
<evidence type="ECO:0000256" key="3">
    <source>
        <dbReference type="ARBA" id="ARBA00022989"/>
    </source>
</evidence>
<evidence type="ECO:0000259" key="9">
    <source>
        <dbReference type="Pfam" id="PF00662"/>
    </source>
</evidence>
<comment type="subcellular location">
    <subcellularLocation>
        <location evidence="1">Endomembrane system</location>
        <topology evidence="1">Multi-pass membrane protein</topology>
    </subcellularLocation>
    <subcellularLocation>
        <location evidence="5">Membrane</location>
        <topology evidence="5">Multi-pass membrane protein</topology>
    </subcellularLocation>
</comment>
<proteinExistence type="predicted"/>
<keyword evidence="2 5" id="KW-0812">Transmembrane</keyword>
<dbReference type="InterPro" id="IPR018393">
    <property type="entry name" value="NADHpl_OxRdtase_5_subgr"/>
</dbReference>
<feature type="region of interest" description="Disordered" evidence="6">
    <location>
        <begin position="481"/>
        <end position="517"/>
    </location>
</feature>
<dbReference type="InterPro" id="IPR003945">
    <property type="entry name" value="NU5C-like"/>
</dbReference>
<gene>
    <name evidence="10" type="primary">nuoL</name>
    <name evidence="10" type="ORF">PIQ37_13020</name>
</gene>